<dbReference type="Gene3D" id="3.30.565.10">
    <property type="entry name" value="Histidine kinase-like ATPase, C-terminal domain"/>
    <property type="match status" value="1"/>
</dbReference>
<evidence type="ECO:0000256" key="13">
    <source>
        <dbReference type="SAM" id="Phobius"/>
    </source>
</evidence>
<dbReference type="FunFam" id="3.40.50.300:FF:000483">
    <property type="entry name" value="Sensor histidine kinase KdpD"/>
    <property type="match status" value="1"/>
</dbReference>
<dbReference type="CDD" id="cd00075">
    <property type="entry name" value="HATPase"/>
    <property type="match status" value="1"/>
</dbReference>
<evidence type="ECO:0000313" key="15">
    <source>
        <dbReference type="EMBL" id="EZP79683.1"/>
    </source>
</evidence>
<name>A0A031JSA4_9SPHN</name>
<evidence type="ECO:0000313" key="16">
    <source>
        <dbReference type="Proteomes" id="UP000024329"/>
    </source>
</evidence>
<dbReference type="InterPro" id="IPR025201">
    <property type="entry name" value="KdpD_TM"/>
</dbReference>
<dbReference type="InterPro" id="IPR005467">
    <property type="entry name" value="His_kinase_dom"/>
</dbReference>
<keyword evidence="4" id="KW-0597">Phosphoprotein</keyword>
<keyword evidence="6 13" id="KW-0812">Transmembrane</keyword>
<dbReference type="eggNOG" id="COG2205">
    <property type="taxonomic scope" value="Bacteria"/>
</dbReference>
<evidence type="ECO:0000256" key="1">
    <source>
        <dbReference type="ARBA" id="ARBA00000085"/>
    </source>
</evidence>
<protein>
    <recommendedName>
        <fullName evidence="3">histidine kinase</fullName>
        <ecNumber evidence="3">2.7.13.3</ecNumber>
    </recommendedName>
</protein>
<dbReference type="Gene3D" id="1.20.120.620">
    <property type="entry name" value="Backbone structure of the membrane domain of e. Coli histidine kinase receptor kdpd"/>
    <property type="match status" value="1"/>
</dbReference>
<dbReference type="InterPro" id="IPR038318">
    <property type="entry name" value="KdpD_sf"/>
</dbReference>
<dbReference type="InterPro" id="IPR003661">
    <property type="entry name" value="HisK_dim/P_dom"/>
</dbReference>
<dbReference type="GO" id="GO:0005524">
    <property type="term" value="F:ATP binding"/>
    <property type="evidence" value="ECO:0007669"/>
    <property type="project" value="UniProtKB-KW"/>
</dbReference>
<evidence type="ECO:0000256" key="7">
    <source>
        <dbReference type="ARBA" id="ARBA00022741"/>
    </source>
</evidence>
<accession>A0A031JSA4</accession>
<proteinExistence type="predicted"/>
<dbReference type="SMART" id="SM00388">
    <property type="entry name" value="HisKA"/>
    <property type="match status" value="1"/>
</dbReference>
<dbReference type="InterPro" id="IPR027417">
    <property type="entry name" value="P-loop_NTPase"/>
</dbReference>
<dbReference type="SUPFAM" id="SSF52402">
    <property type="entry name" value="Adenine nucleotide alpha hydrolases-like"/>
    <property type="match status" value="1"/>
</dbReference>
<evidence type="ECO:0000256" key="4">
    <source>
        <dbReference type="ARBA" id="ARBA00022553"/>
    </source>
</evidence>
<feature type="transmembrane region" description="Helical" evidence="13">
    <location>
        <begin position="435"/>
        <end position="461"/>
    </location>
</feature>
<dbReference type="Pfam" id="PF02518">
    <property type="entry name" value="HATPase_c"/>
    <property type="match status" value="1"/>
</dbReference>
<dbReference type="SMART" id="SM00387">
    <property type="entry name" value="HATPase_c"/>
    <property type="match status" value="1"/>
</dbReference>
<dbReference type="PROSITE" id="PS50109">
    <property type="entry name" value="HIS_KIN"/>
    <property type="match status" value="1"/>
</dbReference>
<comment type="subcellular location">
    <subcellularLocation>
        <location evidence="2">Membrane</location>
        <topology evidence="2">Multi-pass membrane protein</topology>
    </subcellularLocation>
</comment>
<comment type="catalytic activity">
    <reaction evidence="1">
        <text>ATP + protein L-histidine = ADP + protein N-phospho-L-histidine.</text>
        <dbReference type="EC" id="2.7.13.3"/>
    </reaction>
</comment>
<evidence type="ECO:0000256" key="11">
    <source>
        <dbReference type="ARBA" id="ARBA00023012"/>
    </source>
</evidence>
<dbReference type="GO" id="GO:0005886">
    <property type="term" value="C:plasma membrane"/>
    <property type="evidence" value="ECO:0007669"/>
    <property type="project" value="TreeGrafter"/>
</dbReference>
<dbReference type="SUPFAM" id="SSF55874">
    <property type="entry name" value="ATPase domain of HSP90 chaperone/DNA topoisomerase II/histidine kinase"/>
    <property type="match status" value="1"/>
</dbReference>
<dbReference type="Pfam" id="PF13493">
    <property type="entry name" value="DUF4118"/>
    <property type="match status" value="1"/>
</dbReference>
<evidence type="ECO:0000256" key="12">
    <source>
        <dbReference type="ARBA" id="ARBA00023136"/>
    </source>
</evidence>
<dbReference type="SUPFAM" id="SSF47384">
    <property type="entry name" value="Homodimeric domain of signal transducing histidine kinase"/>
    <property type="match status" value="1"/>
</dbReference>
<gene>
    <name evidence="15" type="ORF">BV97_03840</name>
</gene>
<reference evidence="15 16" key="1">
    <citation type="submission" date="2014-03" db="EMBL/GenBank/DDBJ databases">
        <title>Whole genome sequence of Novosphingobium resinovorum KF1.</title>
        <authorList>
            <person name="Gan H.M."/>
            <person name="Gan H.Y."/>
            <person name="Chew T.H."/>
            <person name="Savka M.A."/>
        </authorList>
    </citation>
    <scope>NUCLEOTIDE SEQUENCE [LARGE SCALE GENOMIC DNA]</scope>
    <source>
        <strain evidence="15 16">KF1</strain>
    </source>
</reference>
<dbReference type="InterPro" id="IPR014729">
    <property type="entry name" value="Rossmann-like_a/b/a_fold"/>
</dbReference>
<dbReference type="Gene3D" id="3.40.50.620">
    <property type="entry name" value="HUPs"/>
    <property type="match status" value="1"/>
</dbReference>
<feature type="domain" description="Histidine kinase" evidence="14">
    <location>
        <begin position="679"/>
        <end position="889"/>
    </location>
</feature>
<dbReference type="GO" id="GO:0000155">
    <property type="term" value="F:phosphorelay sensor kinase activity"/>
    <property type="evidence" value="ECO:0007669"/>
    <property type="project" value="InterPro"/>
</dbReference>
<comment type="caution">
    <text evidence="15">The sequence shown here is derived from an EMBL/GenBank/DDBJ whole genome shotgun (WGS) entry which is preliminary data.</text>
</comment>
<evidence type="ECO:0000256" key="3">
    <source>
        <dbReference type="ARBA" id="ARBA00012438"/>
    </source>
</evidence>
<dbReference type="InterPro" id="IPR029016">
    <property type="entry name" value="GAF-like_dom_sf"/>
</dbReference>
<dbReference type="Proteomes" id="UP000024329">
    <property type="component" value="Unassembled WGS sequence"/>
</dbReference>
<keyword evidence="5" id="KW-0808">Transferase</keyword>
<keyword evidence="12 13" id="KW-0472">Membrane</keyword>
<dbReference type="PATRIC" id="fig|158500.4.peg.3911"/>
<evidence type="ECO:0000256" key="8">
    <source>
        <dbReference type="ARBA" id="ARBA00022777"/>
    </source>
</evidence>
<dbReference type="InterPro" id="IPR004358">
    <property type="entry name" value="Sig_transdc_His_kin-like_C"/>
</dbReference>
<dbReference type="InterPro" id="IPR003594">
    <property type="entry name" value="HATPase_dom"/>
</dbReference>
<dbReference type="InterPro" id="IPR036097">
    <property type="entry name" value="HisK_dim/P_sf"/>
</dbReference>
<dbReference type="EMBL" id="JFYZ01000023">
    <property type="protein sequence ID" value="EZP79683.1"/>
    <property type="molecule type" value="Genomic_DNA"/>
</dbReference>
<dbReference type="PANTHER" id="PTHR45569:SF1">
    <property type="entry name" value="SENSOR PROTEIN KDPD"/>
    <property type="match status" value="1"/>
</dbReference>
<dbReference type="Pfam" id="PF00512">
    <property type="entry name" value="HisKA"/>
    <property type="match status" value="1"/>
</dbReference>
<dbReference type="GO" id="GO:0005737">
    <property type="term" value="C:cytoplasm"/>
    <property type="evidence" value="ECO:0007669"/>
    <property type="project" value="UniProtKB-ARBA"/>
</dbReference>
<keyword evidence="15" id="KW-0406">Ion transport</keyword>
<evidence type="ECO:0000259" key="14">
    <source>
        <dbReference type="PROSITE" id="PS50109"/>
    </source>
</evidence>
<organism evidence="15 16">
    <name type="scientific">Novosphingobium resinovorum</name>
    <dbReference type="NCBI Taxonomy" id="158500"/>
    <lineage>
        <taxon>Bacteria</taxon>
        <taxon>Pseudomonadati</taxon>
        <taxon>Pseudomonadota</taxon>
        <taxon>Alphaproteobacteria</taxon>
        <taxon>Sphingomonadales</taxon>
        <taxon>Sphingomonadaceae</taxon>
        <taxon>Novosphingobium</taxon>
    </lineage>
</organism>
<evidence type="ECO:0000256" key="2">
    <source>
        <dbReference type="ARBA" id="ARBA00004141"/>
    </source>
</evidence>
<dbReference type="Gene3D" id="3.40.50.300">
    <property type="entry name" value="P-loop containing nucleotide triphosphate hydrolases"/>
    <property type="match status" value="1"/>
</dbReference>
<keyword evidence="15" id="KW-0407">Ion channel</keyword>
<dbReference type="CDD" id="cd00082">
    <property type="entry name" value="HisKA"/>
    <property type="match status" value="1"/>
</dbReference>
<feature type="transmembrane region" description="Helical" evidence="13">
    <location>
        <begin position="405"/>
        <end position="423"/>
    </location>
</feature>
<sequence length="900" mass="97104">MNERVNDTGRPSPEALLRAAAREGRGRLKIFLGAAPGVGKTWEMLTEGHQRRAAGVDVVVGVVETHGRRETGALVEGHEVIPRRTVDHVGHSLGEMDIDAILARAPALVLVDELAHTNVPGSRHPKRYQDVEELLDAGIDVCSTLNIQHVESLNDVVASFTRVRVRETVPDSILEQAEIEVVDIPPDELIERLRDGKVYVPHEATRALGHFFSKSNLTALRELALRRAAQAVDAQMLEHVRAHALAGSFAVGERIVVAVSEHPHAAGLVRAGKRMADALRAPWTAVHIETRRDQHFSDRERRQLADTLALASRLGASTASIPAVGVVEGLGGFAKDARATQIVIGKSHRSWWFEARHGSVVDRLVRTIGDVAVHVLPSGEPVASGRKPERRRGQRWGQWGHPGHYLGALLMVAAMTVLGRLLVEVIDLGNIALLYLIPVMFAAASFSLRAGLFAGLASSLAYNFFFLPPTGTLTVANPENVISILVLLGVAVVTSQFAARVRAQADLAGASARQNAALASFSRQLTAAATQDELMQAICAEVARLLDVRAVLLLPSLAGPDLAAAYPPEDRMDQIELAAAQWAIDNEQPAGRGSATLTASDWLFHPLRASAASGRGVMAVLGIARADAGDPVRSDEVPLLMSLLDQASIAFDRMALEEENLKAQAVGERDRLRAALLSSVSHDLRTPLTTILTAAREFRTHPSPDLVETIDAEAQRLNRFVANLLDMARVEAGALPMKPEATDLFDAVASAVHDTRNALQGRQIDLDIAPDIPLVRLDPVLLHHCLINLLDNAGRYGEPGTPILVRCRRSPGALRLSVIDRGPGIPPGQEKRVFETFTRLEGSDRVRHGTGLGLAIVKGFAEAMGLSVEAANAEDPFGACFTIRIPEALIIRHLDNEDMP</sequence>
<dbReference type="EC" id="2.7.13.3" evidence="3"/>
<evidence type="ECO:0000256" key="5">
    <source>
        <dbReference type="ARBA" id="ARBA00022679"/>
    </source>
</evidence>
<keyword evidence="10 13" id="KW-1133">Transmembrane helix</keyword>
<dbReference type="AlphaFoldDB" id="A0A031JSA4"/>
<evidence type="ECO:0000256" key="6">
    <source>
        <dbReference type="ARBA" id="ARBA00022692"/>
    </source>
</evidence>
<dbReference type="InterPro" id="IPR003852">
    <property type="entry name" value="Sig_transdc_His_kinase_KdpD_N"/>
</dbReference>
<keyword evidence="15" id="KW-0813">Transport</keyword>
<dbReference type="Pfam" id="PF02702">
    <property type="entry name" value="KdpD"/>
    <property type="match status" value="1"/>
</dbReference>
<keyword evidence="11" id="KW-0902">Two-component regulatory system</keyword>
<dbReference type="PRINTS" id="PR00344">
    <property type="entry name" value="BCTRLSENSOR"/>
</dbReference>
<dbReference type="CDD" id="cd01987">
    <property type="entry name" value="USP_KdpD-like"/>
    <property type="match status" value="1"/>
</dbReference>
<dbReference type="Gene3D" id="3.30.450.40">
    <property type="match status" value="1"/>
</dbReference>
<dbReference type="Gene3D" id="1.10.287.130">
    <property type="match status" value="1"/>
</dbReference>
<keyword evidence="7" id="KW-0547">Nucleotide-binding</keyword>
<keyword evidence="8 15" id="KW-0418">Kinase</keyword>
<evidence type="ECO:0000256" key="10">
    <source>
        <dbReference type="ARBA" id="ARBA00022989"/>
    </source>
</evidence>
<evidence type="ECO:0000256" key="9">
    <source>
        <dbReference type="ARBA" id="ARBA00022840"/>
    </source>
</evidence>
<dbReference type="PANTHER" id="PTHR45569">
    <property type="entry name" value="SENSOR PROTEIN KDPD"/>
    <property type="match status" value="1"/>
</dbReference>
<dbReference type="GO" id="GO:0034220">
    <property type="term" value="P:monoatomic ion transmembrane transport"/>
    <property type="evidence" value="ECO:0007669"/>
    <property type="project" value="UniProtKB-KW"/>
</dbReference>
<keyword evidence="9" id="KW-0067">ATP-binding</keyword>
<dbReference type="InterPro" id="IPR036890">
    <property type="entry name" value="HATPase_C_sf"/>
</dbReference>
<dbReference type="InterPro" id="IPR052023">
    <property type="entry name" value="Histidine_kinase_KdpD"/>
</dbReference>